<dbReference type="Gene3D" id="4.10.60.10">
    <property type="entry name" value="Zinc finger, CCHC-type"/>
    <property type="match status" value="1"/>
</dbReference>
<dbReference type="PANTHER" id="PTHR37984">
    <property type="entry name" value="PROTEIN CBG26694"/>
    <property type="match status" value="1"/>
</dbReference>
<dbReference type="GO" id="GO:0008270">
    <property type="term" value="F:zinc ion binding"/>
    <property type="evidence" value="ECO:0007669"/>
    <property type="project" value="InterPro"/>
</dbReference>
<dbReference type="Pfam" id="PF05380">
    <property type="entry name" value="Peptidase_A17"/>
    <property type="match status" value="1"/>
</dbReference>
<dbReference type="Proteomes" id="UP000591131">
    <property type="component" value="Unassembled WGS sequence"/>
</dbReference>
<reference evidence="3 4" key="1">
    <citation type="submission" date="2020-04" db="EMBL/GenBank/DDBJ databases">
        <title>Perkinsus chesapeaki whole genome sequence.</title>
        <authorList>
            <person name="Bogema D.R."/>
        </authorList>
    </citation>
    <scope>NUCLEOTIDE SEQUENCE [LARGE SCALE GENOMIC DNA]</scope>
    <source>
        <strain evidence="3">ATCC PRA-425</strain>
    </source>
</reference>
<dbReference type="GO" id="GO:0003676">
    <property type="term" value="F:nucleic acid binding"/>
    <property type="evidence" value="ECO:0007669"/>
    <property type="project" value="InterPro"/>
</dbReference>
<dbReference type="SMART" id="SM00343">
    <property type="entry name" value="ZnF_C2HC"/>
    <property type="match status" value="3"/>
</dbReference>
<dbReference type="GO" id="GO:0015074">
    <property type="term" value="P:DNA integration"/>
    <property type="evidence" value="ECO:0007669"/>
    <property type="project" value="InterPro"/>
</dbReference>
<dbReference type="InterPro" id="IPR008042">
    <property type="entry name" value="Retrotrans_Pao"/>
</dbReference>
<dbReference type="InterPro" id="IPR036397">
    <property type="entry name" value="RNaseH_sf"/>
</dbReference>
<proteinExistence type="predicted"/>
<dbReference type="OrthoDB" id="6775724at2759"/>
<organism evidence="3 4">
    <name type="scientific">Perkinsus chesapeaki</name>
    <name type="common">Clam parasite</name>
    <name type="synonym">Perkinsus andrewsi</name>
    <dbReference type="NCBI Taxonomy" id="330153"/>
    <lineage>
        <taxon>Eukaryota</taxon>
        <taxon>Sar</taxon>
        <taxon>Alveolata</taxon>
        <taxon>Perkinsozoa</taxon>
        <taxon>Perkinsea</taxon>
        <taxon>Perkinsida</taxon>
        <taxon>Perkinsidae</taxon>
        <taxon>Perkinsus</taxon>
    </lineage>
</organism>
<evidence type="ECO:0000259" key="2">
    <source>
        <dbReference type="PROSITE" id="PS50994"/>
    </source>
</evidence>
<evidence type="ECO:0000313" key="3">
    <source>
        <dbReference type="EMBL" id="KAF4655097.1"/>
    </source>
</evidence>
<name>A0A7J6L7B5_PERCH</name>
<feature type="region of interest" description="Disordered" evidence="1">
    <location>
        <begin position="808"/>
        <end position="828"/>
    </location>
</feature>
<feature type="region of interest" description="Disordered" evidence="1">
    <location>
        <begin position="270"/>
        <end position="302"/>
    </location>
</feature>
<dbReference type="EMBL" id="JAAPAO010000678">
    <property type="protein sequence ID" value="KAF4655097.1"/>
    <property type="molecule type" value="Genomic_DNA"/>
</dbReference>
<feature type="domain" description="Integrase catalytic" evidence="2">
    <location>
        <begin position="1602"/>
        <end position="1794"/>
    </location>
</feature>
<dbReference type="Gene3D" id="3.30.420.10">
    <property type="entry name" value="Ribonuclease H-like superfamily/Ribonuclease H"/>
    <property type="match status" value="1"/>
</dbReference>
<accession>A0A7J6L7B5</accession>
<comment type="caution">
    <text evidence="3">The sequence shown here is derived from an EMBL/GenBank/DDBJ whole genome shotgun (WGS) entry which is preliminary data.</text>
</comment>
<dbReference type="PROSITE" id="PS50994">
    <property type="entry name" value="INTEGRASE"/>
    <property type="match status" value="1"/>
</dbReference>
<dbReference type="PANTHER" id="PTHR37984:SF5">
    <property type="entry name" value="PROTEIN NYNRIN-LIKE"/>
    <property type="match status" value="1"/>
</dbReference>
<gene>
    <name evidence="3" type="ORF">FOL47_009570</name>
</gene>
<dbReference type="InterPro" id="IPR012337">
    <property type="entry name" value="RNaseH-like_sf"/>
</dbReference>
<dbReference type="CDD" id="cd00303">
    <property type="entry name" value="retropepsin_like"/>
    <property type="match status" value="1"/>
</dbReference>
<dbReference type="InterPro" id="IPR041588">
    <property type="entry name" value="Integrase_H2C2"/>
</dbReference>
<feature type="compositionally biased region" description="Pro residues" evidence="1">
    <location>
        <begin position="524"/>
        <end position="537"/>
    </location>
</feature>
<dbReference type="Gene3D" id="1.10.340.70">
    <property type="match status" value="1"/>
</dbReference>
<sequence>MNFSREPRISPRLAQHRQQQGLVPQATPPTDVAGSHESADNDTTPLPVQGPVTERGEPPLLLGGNPATDQREFSAHSSTQQVAPEISLLDADSLVDEHSVLPLHTAAANTSEAHDQYGFSDHSMQQRPPTSKQVSAYSMHYVQHDIPSKTPSPVLPLRPREEPPQQFHQADFVRSIPQGLLSGAQQVSPGDPMDSLFQQFCDFMALKKARSTPQAPVYSPSQQAVPQLPLPQALPAPTARFGGNNSITLVDPGDNLRTIEESIRADIGSSTGAASDWAQERSRMAASSAKGPPGGPWKGSADETEFRSLQDFLHEMECSSMIFKLGSDGFRFIYLFENLSSHVSQQLTIKLESVYGAINHIPYGRQYEAATTALRQLYGTDQGNDDSTILNRWYTLHFADFPTYRHFEEEFTTLLAQLRRRGHLFPATQANGRLLAALPAEVSAWVTDHVPLNLEESEFQRRIRVHCVNHRIGTGWSALRPGQWILDKKGDYVKKPLQTFMPAANNDTAMTQSANYAWPQGTSPAPPTSIPCPPPAPQVLAAATTGEATSSVTMDGGAKGHKQSRDSKPTGSQKRPRPACHRCREAGATHALNDCPARAPVDSAKRCAKCGIYRHSTADCDNRIVAAGIPCGRCLQVGHLAFICPSAKPREEPLTEQSNAALITGADPSESDTAVDFYESLGCIESEPAKAPGALSTSIKVVSELGGSSGPVSVVCLLDTGASCNFAQLSVASKLGQTFYATQAIRLTVLTVNSRVKLDFLVVPELTTPLVIGMHGLSALGMLMWISPGTCSARTGVGPVQWHQLQEGLSKKRQQPSKKSSSTQTDNISQPGELLALLEEATVAPSLLQCPLHRGVTIDSYSAVECLAGISPIVDDFVIEEATDVKIDARSEVKESTSEVSVYDLPYTELYPQGPHDLLVSVEKGPMVLKDEGLTSCLKQLIRRDLALLGRLQQSGHLKLYDSLINSFKRAGYIRPVPVSDVEADDSVAYYMPHFPRFIYRSMAFEFSVVMMGLRPSPGMLMRALRPVASLALYILTFLFGDPAPKATDVDYGSLKIGPITRHFSARSDFSSPCTALSWLRLFLDDATITAKTANARMVSLEVFRVIARFFGFVCEPDKETDDSSQSVVKHLGVLIHHGSSISPVRVAPLSTLPEVSFDHLTEDQLCDRDSARVHNIDDFTYADALSVCGLEHLVDLNITPRKVDSWLRQFFDPMGLWLELVLRVRLLHRKMSSAVSSPDDTVRDAALLTELVALYKALSEVPRVPRYLSGPFFITVDASKDIIAAVVCDKMGTRLFARAQVIPTMRLSWTIVRQELTAILLGIDVCAFLSKLGVEIRYICTDSLINLARCTARKFRTKGLPCWEIVNIYRARECDAKLGLSMHHIPGKINPADGPTRARVIPDLLEERRQYFEALLLQPFRPLCFWNTADISTDFAEAPEDVDITLLSAVDDNPLPGSDVPEDFSNDLIDKIRSCQVDDPLCKNIVKAFEGNCPELSASYISNLKKFFHVGDDGIILRTIEAPEGRPTIVVPAALAKEVVEAVHVCAKHPGRDRTRQLVARYFWCKGLYKLVNRIVCSCDTCQRIKSSRLHRHSLGQARVRSSLPGELLGVDLLVYGSTAADNISPWGAEVDTAFQASGVRSDNNSDALPTPRYILMVVCAATYRIWTRTLATKTSAEVATVLGELLDDISPSVCLMDGGKEFANLLVRGMFVARGIQLLVVPPYVPHLAFYERCHREYQNGLRSMLLETNSPACHWWKYHSLVTHAYNNSPLPGCALCSAVVTPNDLYLAKGSTTLLPGGANGRPLSPAAEHFIKAFEAIPPSELASKVNNNVAQVAAAIRESLGVSLKLYQANWDLRRAASRKSWALASVGRRSGPIPLGTWVYVWRPAHYKVASNWIGPARVMSVRPADTYLVYWLGSREDGADGRSSTEAGYNLMPIRQAAVIANLNDKYNKIITRAAAVQRAFMARQQIVRSQPLPTPQDIVDA</sequence>
<evidence type="ECO:0000256" key="1">
    <source>
        <dbReference type="SAM" id="MobiDB-lite"/>
    </source>
</evidence>
<feature type="region of interest" description="Disordered" evidence="1">
    <location>
        <begin position="1"/>
        <end position="81"/>
    </location>
</feature>
<evidence type="ECO:0000313" key="4">
    <source>
        <dbReference type="Proteomes" id="UP000591131"/>
    </source>
</evidence>
<dbReference type="InterPro" id="IPR001584">
    <property type="entry name" value="Integrase_cat-core"/>
</dbReference>
<protein>
    <recommendedName>
        <fullName evidence="2">Integrase catalytic domain-containing protein</fullName>
    </recommendedName>
</protein>
<dbReference type="InterPro" id="IPR001878">
    <property type="entry name" value="Znf_CCHC"/>
</dbReference>
<keyword evidence="4" id="KW-1185">Reference proteome</keyword>
<dbReference type="Pfam" id="PF17921">
    <property type="entry name" value="Integrase_H2C2"/>
    <property type="match status" value="1"/>
</dbReference>
<dbReference type="SUPFAM" id="SSF53098">
    <property type="entry name" value="Ribonuclease H-like"/>
    <property type="match status" value="1"/>
</dbReference>
<feature type="region of interest" description="Disordered" evidence="1">
    <location>
        <begin position="520"/>
        <end position="580"/>
    </location>
</feature>
<dbReference type="InterPro" id="IPR050951">
    <property type="entry name" value="Retrovirus_Pol_polyprotein"/>
</dbReference>